<reference evidence="2" key="1">
    <citation type="submission" date="2016-01" db="EMBL/GenBank/DDBJ databases">
        <authorList>
            <person name="Peeters C."/>
        </authorList>
    </citation>
    <scope>NUCLEOTIDE SEQUENCE [LARGE SCALE GENOMIC DNA]</scope>
    <source>
        <strain evidence="2">LMG 22940</strain>
    </source>
</reference>
<organism evidence="2 3">
    <name type="scientific">Caballeronia choica</name>
    <dbReference type="NCBI Taxonomy" id="326476"/>
    <lineage>
        <taxon>Bacteria</taxon>
        <taxon>Pseudomonadati</taxon>
        <taxon>Pseudomonadota</taxon>
        <taxon>Betaproteobacteria</taxon>
        <taxon>Burkholderiales</taxon>
        <taxon>Burkholderiaceae</taxon>
        <taxon>Caballeronia</taxon>
    </lineage>
</organism>
<evidence type="ECO:0000313" key="2">
    <source>
        <dbReference type="EMBL" id="SAL17804.1"/>
    </source>
</evidence>
<sequence length="106" mass="11334">MSGPGPAAIVVIDEAATPEHSLDLDDEDHAEEGDKQSVPRVVTSPRRCTRALDPPASCKAAWVSTLAELRRENVHLHDGVSEGEFVAMRIAPDNTLGMPTLIASVH</sequence>
<feature type="region of interest" description="Disordered" evidence="1">
    <location>
        <begin position="13"/>
        <end position="38"/>
    </location>
</feature>
<dbReference type="Proteomes" id="UP000054770">
    <property type="component" value="Unassembled WGS sequence"/>
</dbReference>
<proteinExistence type="predicted"/>
<dbReference type="Gene3D" id="3.60.15.10">
    <property type="entry name" value="Ribonuclease Z/Hydroxyacylglutathione hydrolase-like"/>
    <property type="match status" value="1"/>
</dbReference>
<dbReference type="EMBL" id="FCON02000003">
    <property type="protein sequence ID" value="SAL17804.1"/>
    <property type="molecule type" value="Genomic_DNA"/>
</dbReference>
<evidence type="ECO:0000313" key="3">
    <source>
        <dbReference type="Proteomes" id="UP000054770"/>
    </source>
</evidence>
<name>A0A158FDC7_9BURK</name>
<comment type="caution">
    <text evidence="2">The sequence shown here is derived from an EMBL/GenBank/DDBJ whole genome shotgun (WGS) entry which is preliminary data.</text>
</comment>
<dbReference type="RefSeq" id="WP_087642790.1">
    <property type="nucleotide sequence ID" value="NZ_FCON02000003.1"/>
</dbReference>
<dbReference type="AlphaFoldDB" id="A0A158FDC7"/>
<accession>A0A158FDC7</accession>
<dbReference type="InterPro" id="IPR036866">
    <property type="entry name" value="RibonucZ/Hydroxyglut_hydro"/>
</dbReference>
<dbReference type="OrthoDB" id="9784009at2"/>
<evidence type="ECO:0000256" key="1">
    <source>
        <dbReference type="SAM" id="MobiDB-lite"/>
    </source>
</evidence>
<gene>
    <name evidence="2" type="ORF">AWB68_00525</name>
</gene>
<keyword evidence="3" id="KW-1185">Reference proteome</keyword>
<protein>
    <submittedName>
        <fullName evidence="2">Beta-lactamase domain-containing protein</fullName>
    </submittedName>
</protein>